<evidence type="ECO:0000256" key="1">
    <source>
        <dbReference type="ARBA" id="ARBA00004123"/>
    </source>
</evidence>
<dbReference type="PANTHER" id="PTHR14212:SF0">
    <property type="entry name" value="U4_U6 SMALL NUCLEAR RIBONUCLEOPROTEIN PRP3"/>
    <property type="match status" value="1"/>
</dbReference>
<dbReference type="CDD" id="cd24162">
    <property type="entry name" value="Prp3_C"/>
    <property type="match status" value="1"/>
</dbReference>
<name>A0A1S3JXI9_LINAN</name>
<keyword evidence="3" id="KW-0597">Phosphoprotein</keyword>
<keyword evidence="11" id="KW-1185">Reference proteome</keyword>
<dbReference type="PROSITE" id="PS51025">
    <property type="entry name" value="PWI"/>
    <property type="match status" value="1"/>
</dbReference>
<dbReference type="InterPro" id="IPR010541">
    <property type="entry name" value="Prp3_C"/>
</dbReference>
<dbReference type="GO" id="GO:0046540">
    <property type="term" value="C:U4/U6 x U5 tri-snRNP complex"/>
    <property type="evidence" value="ECO:0007669"/>
    <property type="project" value="InterPro"/>
</dbReference>
<dbReference type="PANTHER" id="PTHR14212">
    <property type="entry name" value="U4/U6-ASSOCIATED RNA SPLICING FACTOR-RELATED"/>
    <property type="match status" value="1"/>
</dbReference>
<feature type="compositionally biased region" description="Basic and acidic residues" evidence="9">
    <location>
        <begin position="86"/>
        <end position="105"/>
    </location>
</feature>
<protein>
    <recommendedName>
        <fullName evidence="2">U4/U6 small nuclear ribonucleoprotein Prp3</fullName>
    </recommendedName>
    <alternativeName>
        <fullName evidence="7">Pre-mRNA-splicing factor 3</fullName>
    </alternativeName>
</protein>
<evidence type="ECO:0000256" key="3">
    <source>
        <dbReference type="ARBA" id="ARBA00022553"/>
    </source>
</evidence>
<dbReference type="AlphaFoldDB" id="A0A1S3JXI9"/>
<evidence type="ECO:0000256" key="8">
    <source>
        <dbReference type="ARBA" id="ARBA00035603"/>
    </source>
</evidence>
<dbReference type="InterPro" id="IPR002483">
    <property type="entry name" value="PWI_dom"/>
</dbReference>
<sequence length="651" mass="73985">MSLSRRELEELKPVIDKTVQKFLGFSEPSLVTASLNVIDKGYDERKAISKLSQILDDSQAERFVGKLFSAYDDHRSSGRHSKSRKRKEDKYEDEKDSKKAKKFQEEVVSVPEPGQPSPGQLAHDKIKELMANAQKAIQERKAQLGAVIPPASSGSLSQVPQMPQGFMEDAVEKAKRAAELQARIQSQMMTSGLATTMLGLQQQQQQKVMSSSKPAPVILDAEGRIIDEATGQAIQLTQYTPTLKANIRAKRREQFKIVQEKPPEEISESKFFDERVGGKGPLRQRRGFKFHEPGKFEQIAGRMRTKAQLEKLQSEIAQAAKKTGIASAAKLATIQPKKEYRDDEIPEVEWWDSVILRGERYDCLDEETPISEDGQQEEKIIGVTHLVEHPIQMKPPAEPEKEVVIPVYLTKKERKKLRRQNRGEAQKELTEKIRLGLLPPPEPKVRMANLMRVLGTEAVQDPTKVEAHVRAQMAKRQKVHEETNAARKLTEEQRREKKMKKLKEDTSLGVHIALYRVNNLNNPAKKFKIEANCKQLFMTGIVVLYRDCNVVVVEGGPKQQKKFKRLMLRRIKWNEDNKASKDDDKDNDEKTENKCVLVWEGTAMNRSFGDIKFKACPTESFAREQFKKTGVEQYWDLAYSGAVLEAAGEDS</sequence>
<evidence type="ECO:0000256" key="2">
    <source>
        <dbReference type="ARBA" id="ARBA00016514"/>
    </source>
</evidence>
<feature type="region of interest" description="Disordered" evidence="9">
    <location>
        <begin position="72"/>
        <end position="119"/>
    </location>
</feature>
<dbReference type="Pfam" id="PF08572">
    <property type="entry name" value="PRP3"/>
    <property type="match status" value="1"/>
</dbReference>
<organism evidence="11 12">
    <name type="scientific">Lingula anatina</name>
    <name type="common">Brachiopod</name>
    <name type="synonym">Lingula unguis</name>
    <dbReference type="NCBI Taxonomy" id="7574"/>
    <lineage>
        <taxon>Eukaryota</taxon>
        <taxon>Metazoa</taxon>
        <taxon>Spiralia</taxon>
        <taxon>Lophotrochozoa</taxon>
        <taxon>Brachiopoda</taxon>
        <taxon>Linguliformea</taxon>
        <taxon>Lingulata</taxon>
        <taxon>Lingulida</taxon>
        <taxon>Linguloidea</taxon>
        <taxon>Lingulidae</taxon>
        <taxon>Lingula</taxon>
    </lineage>
</organism>
<dbReference type="RefSeq" id="XP_013415093.1">
    <property type="nucleotide sequence ID" value="XM_013559639.1"/>
</dbReference>
<evidence type="ECO:0000256" key="6">
    <source>
        <dbReference type="ARBA" id="ARBA00023242"/>
    </source>
</evidence>
<keyword evidence="4" id="KW-0507">mRNA processing</keyword>
<evidence type="ECO:0000313" key="13">
    <source>
        <dbReference type="RefSeq" id="XP_013415094.1"/>
    </source>
</evidence>
<dbReference type="Gene3D" id="1.20.1390.10">
    <property type="entry name" value="PWI domain"/>
    <property type="match status" value="1"/>
</dbReference>
<evidence type="ECO:0000313" key="11">
    <source>
        <dbReference type="Proteomes" id="UP000085678"/>
    </source>
</evidence>
<keyword evidence="5" id="KW-0508">mRNA splicing</keyword>
<reference evidence="12 13" key="1">
    <citation type="submission" date="2025-04" db="UniProtKB">
        <authorList>
            <consortium name="RefSeq"/>
        </authorList>
    </citation>
    <scope>IDENTIFICATION</scope>
    <source>
        <tissue evidence="12 13">Gonads</tissue>
    </source>
</reference>
<dbReference type="GeneID" id="106177011"/>
<feature type="domain" description="PWI" evidence="10">
    <location>
        <begin position="1"/>
        <end position="85"/>
    </location>
</feature>
<evidence type="ECO:0000256" key="4">
    <source>
        <dbReference type="ARBA" id="ARBA00022664"/>
    </source>
</evidence>
<dbReference type="OrthoDB" id="10264544at2759"/>
<dbReference type="SMART" id="SM00311">
    <property type="entry name" value="PWI"/>
    <property type="match status" value="1"/>
</dbReference>
<comment type="subcellular location">
    <subcellularLocation>
        <location evidence="1">Nucleus</location>
    </subcellularLocation>
</comment>
<dbReference type="Proteomes" id="UP000085678">
    <property type="component" value="Unplaced"/>
</dbReference>
<dbReference type="RefSeq" id="XP_013415094.1">
    <property type="nucleotide sequence ID" value="XM_013559640.1"/>
</dbReference>
<accession>A0A1S3JXI9</accession>
<evidence type="ECO:0000256" key="9">
    <source>
        <dbReference type="SAM" id="MobiDB-lite"/>
    </source>
</evidence>
<dbReference type="InterPro" id="IPR027104">
    <property type="entry name" value="Prp3"/>
</dbReference>
<dbReference type="KEGG" id="lak:106177011"/>
<dbReference type="GO" id="GO:0000398">
    <property type="term" value="P:mRNA splicing, via spliceosome"/>
    <property type="evidence" value="ECO:0007669"/>
    <property type="project" value="InterPro"/>
</dbReference>
<gene>
    <name evidence="12 13" type="primary">LOC106177011</name>
</gene>
<evidence type="ECO:0000256" key="5">
    <source>
        <dbReference type="ARBA" id="ARBA00023187"/>
    </source>
</evidence>
<dbReference type="Pfam" id="PF06544">
    <property type="entry name" value="Prp3_C"/>
    <property type="match status" value="1"/>
</dbReference>
<keyword evidence="12 13" id="KW-0687">Ribonucleoprotein</keyword>
<evidence type="ECO:0000256" key="7">
    <source>
        <dbReference type="ARBA" id="ARBA00032955"/>
    </source>
</evidence>
<dbReference type="InterPro" id="IPR013881">
    <property type="entry name" value="Pre-mRNA_splic_Prp3_dom"/>
</dbReference>
<evidence type="ECO:0000313" key="12">
    <source>
        <dbReference type="RefSeq" id="XP_013415093.1"/>
    </source>
</evidence>
<dbReference type="STRING" id="7574.A0A1S3JXI9"/>
<comment type="function">
    <text evidence="8">Plays a role in pre-mRNA splicing as component of the U4/U6-U5 tri-snRNP complex that is involved in spliceosome assembly, and as component of the precatalytic spliceosome (spliceosome B complex).</text>
</comment>
<proteinExistence type="predicted"/>
<evidence type="ECO:0000259" key="10">
    <source>
        <dbReference type="PROSITE" id="PS51025"/>
    </source>
</evidence>
<dbReference type="Pfam" id="PF01480">
    <property type="entry name" value="PWI"/>
    <property type="match status" value="1"/>
</dbReference>
<keyword evidence="6" id="KW-0539">Nucleus</keyword>